<keyword evidence="3" id="KW-1185">Reference proteome</keyword>
<dbReference type="Proteomes" id="UP001318682">
    <property type="component" value="Chromosome"/>
</dbReference>
<feature type="domain" description="Carboxymuconolactone decarboxylase-like" evidence="1">
    <location>
        <begin position="48"/>
        <end position="129"/>
    </location>
</feature>
<dbReference type="RefSeq" id="WP_187428660.1">
    <property type="nucleotide sequence ID" value="NZ_CP143423.1"/>
</dbReference>
<evidence type="ECO:0000259" key="1">
    <source>
        <dbReference type="Pfam" id="PF02627"/>
    </source>
</evidence>
<dbReference type="PANTHER" id="PTHR33570:SF9">
    <property type="entry name" value="BLL4600 PROTEIN"/>
    <property type="match status" value="1"/>
</dbReference>
<name>A0ABZ2BQA9_9RHOB</name>
<dbReference type="InterPro" id="IPR003779">
    <property type="entry name" value="CMD-like"/>
</dbReference>
<gene>
    <name evidence="2" type="ORF">ROLI_012440</name>
</gene>
<organism evidence="2 3">
    <name type="scientific">Roseobacter fucihabitans</name>
    <dbReference type="NCBI Taxonomy" id="1537242"/>
    <lineage>
        <taxon>Bacteria</taxon>
        <taxon>Pseudomonadati</taxon>
        <taxon>Pseudomonadota</taxon>
        <taxon>Alphaproteobacteria</taxon>
        <taxon>Rhodobacterales</taxon>
        <taxon>Roseobacteraceae</taxon>
        <taxon>Roseobacter</taxon>
    </lineage>
</organism>
<sequence>MSDPKNPFEGANPFSAMMEQAQEMAKSYPAMEAFTPKGFEKMMGTMPKDMMEMMFGNTLNEGALDARTRMLLTLAGLTMQGAQNDMAFRQAVRHAVEAGATQQHIVETIGQMSMFAGLPAMTRALELAQQVLDEEKDAT</sequence>
<protein>
    <recommendedName>
        <fullName evidence="1">Carboxymuconolactone decarboxylase-like domain-containing protein</fullName>
    </recommendedName>
</protein>
<dbReference type="PANTHER" id="PTHR33570">
    <property type="entry name" value="4-CARBOXYMUCONOLACTONE DECARBOXYLASE FAMILY PROTEIN"/>
    <property type="match status" value="1"/>
</dbReference>
<reference evidence="3" key="2">
    <citation type="submission" date="2024-01" db="EMBL/GenBank/DDBJ databases">
        <title>Roseobacter fucihabitans sp. nov., isolated from the brown alga Fucus spiralis.</title>
        <authorList>
            <person name="Hahnke S."/>
            <person name="Berger M."/>
            <person name="Schlingloff A."/>
            <person name="Athale I."/>
            <person name="Neumann-Schaal M."/>
            <person name="Adenaya A."/>
            <person name="Poehlein A."/>
            <person name="Daniel R."/>
            <person name="Pertersen J."/>
            <person name="Brinkhoff T."/>
        </authorList>
    </citation>
    <scope>NUCLEOTIDE SEQUENCE [LARGE SCALE GENOMIC DNA]</scope>
    <source>
        <strain evidence="3">B14</strain>
    </source>
</reference>
<dbReference type="Pfam" id="PF02627">
    <property type="entry name" value="CMD"/>
    <property type="match status" value="1"/>
</dbReference>
<dbReference type="InterPro" id="IPR052512">
    <property type="entry name" value="4CMD/NDH-1_regulator"/>
</dbReference>
<dbReference type="InterPro" id="IPR029032">
    <property type="entry name" value="AhpD-like"/>
</dbReference>
<evidence type="ECO:0000313" key="3">
    <source>
        <dbReference type="Proteomes" id="UP001318682"/>
    </source>
</evidence>
<dbReference type="SUPFAM" id="SSF69118">
    <property type="entry name" value="AhpD-like"/>
    <property type="match status" value="1"/>
</dbReference>
<reference evidence="2 3" key="1">
    <citation type="submission" date="2015-07" db="EMBL/GenBank/DDBJ databases">
        <authorList>
            <person name="Voget S."/>
            <person name="Dogs M."/>
            <person name="Brinkhoff T.H."/>
            <person name="Daniel R."/>
        </authorList>
    </citation>
    <scope>NUCLEOTIDE SEQUENCE [LARGE SCALE GENOMIC DNA]</scope>
    <source>
        <strain evidence="2 3">B14</strain>
    </source>
</reference>
<evidence type="ECO:0000313" key="2">
    <source>
        <dbReference type="EMBL" id="WVX48166.1"/>
    </source>
</evidence>
<dbReference type="Gene3D" id="1.20.1290.10">
    <property type="entry name" value="AhpD-like"/>
    <property type="match status" value="1"/>
</dbReference>
<accession>A0ABZ2BQA9</accession>
<dbReference type="EMBL" id="CP143423">
    <property type="protein sequence ID" value="WVX48166.1"/>
    <property type="molecule type" value="Genomic_DNA"/>
</dbReference>
<proteinExistence type="predicted"/>